<dbReference type="Gene3D" id="3.30.1490.480">
    <property type="entry name" value="Endolytic murein transglycosylase"/>
    <property type="match status" value="1"/>
</dbReference>
<keyword evidence="9" id="KW-1185">Reference proteome</keyword>
<dbReference type="InterPro" id="IPR003770">
    <property type="entry name" value="MLTG-like"/>
</dbReference>
<keyword evidence="6 7" id="KW-0961">Cell wall biogenesis/degradation</keyword>
<evidence type="ECO:0000313" key="9">
    <source>
        <dbReference type="Proteomes" id="UP001232992"/>
    </source>
</evidence>
<evidence type="ECO:0000256" key="6">
    <source>
        <dbReference type="ARBA" id="ARBA00023316"/>
    </source>
</evidence>
<dbReference type="PANTHER" id="PTHR30518">
    <property type="entry name" value="ENDOLYTIC MUREIN TRANSGLYCOSYLASE"/>
    <property type="match status" value="1"/>
</dbReference>
<evidence type="ECO:0000256" key="2">
    <source>
        <dbReference type="ARBA" id="ARBA00022692"/>
    </source>
</evidence>
<sequence>MTQARPSITKWFFYLILLPAALGFSGWQGWQWWSWAISPVLPATSDAAQTQLLLDIPLGTTGQQIGEDLEAMDAIRSARAWNIWAKWLQLRGRMKPELQGTFQAGTYQLSPTQSLPEIAASIWSGSVVETTYTIPEGWNLEQMGAYFEGQGFFTAAEFLAAVDRISGEDYPWLPSTPKLEGFLFPDTYQIPGETPSPDAVVAQMLNQFERVALPLYAEAGDRADLTLLEWVTLASIVEKESVVDRERATISGVFHQRLDKGMTLGADPTVEYGLGIRQTQESPLTLKDVNTPSPYNTYLNPGLPPTPIASPGKASLEATLYPEDTEYLYFVARYDGTHIFSRTLAEHNRAIDRVAQAQQR</sequence>
<comment type="function">
    <text evidence="7">Functions as a peptidoglycan terminase that cleaves nascent peptidoglycan strands endolytically to terminate their elongation.</text>
</comment>
<evidence type="ECO:0000256" key="3">
    <source>
        <dbReference type="ARBA" id="ARBA00022989"/>
    </source>
</evidence>
<evidence type="ECO:0000256" key="1">
    <source>
        <dbReference type="ARBA" id="ARBA00022475"/>
    </source>
</evidence>
<dbReference type="EC" id="4.2.2.29" evidence="7"/>
<comment type="subcellular location">
    <subcellularLocation>
        <location evidence="7">Cell membrane</location>
        <topology evidence="7">Single-pass membrane protein</topology>
    </subcellularLocation>
</comment>
<proteinExistence type="inferred from homology"/>
<gene>
    <name evidence="7 8" type="primary">mltG</name>
    <name evidence="8" type="ORF">PMH09_11075</name>
</gene>
<keyword evidence="2 7" id="KW-0812">Transmembrane</keyword>
<keyword evidence="1 7" id="KW-1003">Cell membrane</keyword>
<comment type="caution">
    <text evidence="8">The sequence shown here is derived from an EMBL/GenBank/DDBJ whole genome shotgun (WGS) entry which is preliminary data.</text>
</comment>
<feature type="transmembrane region" description="Helical" evidence="7">
    <location>
        <begin position="12"/>
        <end position="33"/>
    </location>
</feature>
<dbReference type="Gene3D" id="3.30.160.60">
    <property type="entry name" value="Classic Zinc Finger"/>
    <property type="match status" value="1"/>
</dbReference>
<dbReference type="PANTHER" id="PTHR30518:SF2">
    <property type="entry name" value="ENDOLYTIC MUREIN TRANSGLYCOSYLASE"/>
    <property type="match status" value="1"/>
</dbReference>
<comment type="similarity">
    <text evidence="7">Belongs to the transglycosylase MltG family.</text>
</comment>
<organism evidence="8 9">
    <name type="scientific">Roseofilum casamattae BLCC-M143</name>
    <dbReference type="NCBI Taxonomy" id="3022442"/>
    <lineage>
        <taxon>Bacteria</taxon>
        <taxon>Bacillati</taxon>
        <taxon>Cyanobacteriota</taxon>
        <taxon>Cyanophyceae</taxon>
        <taxon>Desertifilales</taxon>
        <taxon>Desertifilaceae</taxon>
        <taxon>Roseofilum</taxon>
        <taxon>Roseofilum casamattae</taxon>
    </lineage>
</organism>
<dbReference type="CDD" id="cd08010">
    <property type="entry name" value="MltG_like"/>
    <property type="match status" value="1"/>
</dbReference>
<dbReference type="Proteomes" id="UP001232992">
    <property type="component" value="Unassembled WGS sequence"/>
</dbReference>
<dbReference type="Pfam" id="PF02618">
    <property type="entry name" value="YceG"/>
    <property type="match status" value="1"/>
</dbReference>
<keyword evidence="4 7" id="KW-0472">Membrane</keyword>
<dbReference type="RefSeq" id="WP_283758382.1">
    <property type="nucleotide sequence ID" value="NZ_JAQOSQ010000009.1"/>
</dbReference>
<evidence type="ECO:0000256" key="4">
    <source>
        <dbReference type="ARBA" id="ARBA00023136"/>
    </source>
</evidence>
<feature type="site" description="Important for catalytic activity" evidence="7">
    <location>
        <position position="240"/>
    </location>
</feature>
<comment type="catalytic activity">
    <reaction evidence="7">
        <text>a peptidoglycan chain = a peptidoglycan chain with N-acetyl-1,6-anhydromuramyl-[peptide] at the reducing end + a peptidoglycan chain with N-acetylglucosamine at the non-reducing end.</text>
        <dbReference type="EC" id="4.2.2.29"/>
    </reaction>
</comment>
<dbReference type="NCBIfam" id="TIGR00247">
    <property type="entry name" value="endolytic transglycosylase MltG"/>
    <property type="match status" value="1"/>
</dbReference>
<keyword evidence="5 7" id="KW-0456">Lyase</keyword>
<accession>A0ABT7BX37</accession>
<keyword evidence="3 7" id="KW-1133">Transmembrane helix</keyword>
<protein>
    <recommendedName>
        <fullName evidence="7">Endolytic murein transglycosylase</fullName>
        <ecNumber evidence="7">4.2.2.29</ecNumber>
    </recommendedName>
    <alternativeName>
        <fullName evidence="7">Peptidoglycan lytic transglycosylase</fullName>
    </alternativeName>
    <alternativeName>
        <fullName evidence="7">Peptidoglycan polymerization terminase</fullName>
    </alternativeName>
</protein>
<evidence type="ECO:0000313" key="8">
    <source>
        <dbReference type="EMBL" id="MDJ1183730.1"/>
    </source>
</evidence>
<dbReference type="HAMAP" id="MF_02065">
    <property type="entry name" value="MltG"/>
    <property type="match status" value="1"/>
</dbReference>
<evidence type="ECO:0000256" key="5">
    <source>
        <dbReference type="ARBA" id="ARBA00023239"/>
    </source>
</evidence>
<name>A0ABT7BX37_9CYAN</name>
<reference evidence="8 9" key="1">
    <citation type="submission" date="2023-01" db="EMBL/GenBank/DDBJ databases">
        <title>Novel diversity within Roseofilum (Cyanobacteria; Desertifilaceae) from marine benthic mats with descriptions of four novel species.</title>
        <authorList>
            <person name="Wang Y."/>
            <person name="Berthold D.E."/>
            <person name="Hu J."/>
            <person name="Lefler F.W."/>
            <person name="Laughinghouse H.D. IV."/>
        </authorList>
    </citation>
    <scope>NUCLEOTIDE SEQUENCE [LARGE SCALE GENOMIC DNA]</scope>
    <source>
        <strain evidence="8 9">BLCC-M143</strain>
    </source>
</reference>
<dbReference type="EMBL" id="JAQOSQ010000009">
    <property type="protein sequence ID" value="MDJ1183730.1"/>
    <property type="molecule type" value="Genomic_DNA"/>
</dbReference>
<evidence type="ECO:0000256" key="7">
    <source>
        <dbReference type="HAMAP-Rule" id="MF_02065"/>
    </source>
</evidence>